<reference evidence="3 4" key="1">
    <citation type="submission" date="2015-06" db="EMBL/GenBank/DDBJ databases">
        <title>Draft genome sequence of an Alphaproteobacteria species associated to the Mediterranean sponge Oscarella lobularis.</title>
        <authorList>
            <person name="Jourda C."/>
            <person name="Santini S."/>
            <person name="Claverie J.-M."/>
        </authorList>
    </citation>
    <scope>NUCLEOTIDE SEQUENCE [LARGE SCALE GENOMIC DNA]</scope>
    <source>
        <strain evidence="3">IGS</strain>
    </source>
</reference>
<dbReference type="GO" id="GO:0016779">
    <property type="term" value="F:nucleotidyltransferase activity"/>
    <property type="evidence" value="ECO:0007669"/>
    <property type="project" value="UniProtKB-KW"/>
</dbReference>
<evidence type="ECO:0000259" key="2">
    <source>
        <dbReference type="Pfam" id="PF12804"/>
    </source>
</evidence>
<accession>A0A0J9E3D9</accession>
<evidence type="ECO:0000256" key="1">
    <source>
        <dbReference type="ARBA" id="ARBA00022842"/>
    </source>
</evidence>
<dbReference type="InterPro" id="IPR025877">
    <property type="entry name" value="MobA-like_NTP_Trfase"/>
</dbReference>
<keyword evidence="1" id="KW-0460">Magnesium</keyword>
<organism evidence="3 4">
    <name type="scientific">Candidatus Rhodobacter oscarellae</name>
    <dbReference type="NCBI Taxonomy" id="1675527"/>
    <lineage>
        <taxon>Bacteria</taxon>
        <taxon>Pseudomonadati</taxon>
        <taxon>Pseudomonadota</taxon>
        <taxon>Alphaproteobacteria</taxon>
        <taxon>Rhodobacterales</taxon>
        <taxon>Rhodobacter group</taxon>
        <taxon>Rhodobacter</taxon>
    </lineage>
</organism>
<keyword evidence="3" id="KW-0548">Nucleotidyltransferase</keyword>
<dbReference type="Proteomes" id="UP000037178">
    <property type="component" value="Unassembled WGS sequence"/>
</dbReference>
<sequence length="206" mass="21526">MIVTLIPAAGASARMRGADKLLEPVDGIPALRHAVQTALAADLGPVLVTLREEDAARRRAVTGLDCQLLSVADASSGMSASLRVGGAAALALLDADRSEGSGLLVHLPDMPDIQSADLVTLAQAFSAAEPHPLRAATQDGTPGHPTLFPTRLLHQFADLTGDQGARSVLATEGVQLVPLPGRAAVMDLDTPEDWERWRAHRSSNTV</sequence>
<dbReference type="PANTHER" id="PTHR43777">
    <property type="entry name" value="MOLYBDENUM COFACTOR CYTIDYLYLTRANSFERASE"/>
    <property type="match status" value="1"/>
</dbReference>
<dbReference type="STRING" id="1675527.AIOL_002173"/>
<dbReference type="Pfam" id="PF12804">
    <property type="entry name" value="NTP_transf_3"/>
    <property type="match status" value="1"/>
</dbReference>
<dbReference type="SUPFAM" id="SSF53448">
    <property type="entry name" value="Nucleotide-diphospho-sugar transferases"/>
    <property type="match status" value="1"/>
</dbReference>
<dbReference type="AlphaFoldDB" id="A0A0J9E3D9"/>
<dbReference type="CDD" id="cd04182">
    <property type="entry name" value="GT_2_like_f"/>
    <property type="match status" value="1"/>
</dbReference>
<proteinExistence type="predicted"/>
<dbReference type="Gene3D" id="3.90.550.10">
    <property type="entry name" value="Spore Coat Polysaccharide Biosynthesis Protein SpsA, Chain A"/>
    <property type="match status" value="1"/>
</dbReference>
<feature type="domain" description="MobA-like NTP transferase" evidence="2">
    <location>
        <begin position="5"/>
        <end position="171"/>
    </location>
</feature>
<gene>
    <name evidence="3" type="ORF">AIOL_002173</name>
</gene>
<dbReference type="PATRIC" id="fig|1675527.3.peg.2289"/>
<comment type="caution">
    <text evidence="3">The sequence shown here is derived from an EMBL/GenBank/DDBJ whole genome shotgun (WGS) entry which is preliminary data.</text>
</comment>
<keyword evidence="4" id="KW-1185">Reference proteome</keyword>
<name>A0A0J9E3D9_9RHOB</name>
<protein>
    <submittedName>
        <fullName evidence="3">CTP:molybdopterin cytidylyltransferase</fullName>
    </submittedName>
</protein>
<dbReference type="RefSeq" id="WP_049642977.1">
    <property type="nucleotide sequence ID" value="NZ_LFTY01000002.1"/>
</dbReference>
<keyword evidence="3" id="KW-0808">Transferase</keyword>
<dbReference type="InterPro" id="IPR029044">
    <property type="entry name" value="Nucleotide-diphossugar_trans"/>
</dbReference>
<dbReference type="EMBL" id="LFTY01000002">
    <property type="protein sequence ID" value="KMW57212.1"/>
    <property type="molecule type" value="Genomic_DNA"/>
</dbReference>
<dbReference type="PANTHER" id="PTHR43777:SF1">
    <property type="entry name" value="MOLYBDENUM COFACTOR CYTIDYLYLTRANSFERASE"/>
    <property type="match status" value="1"/>
</dbReference>
<evidence type="ECO:0000313" key="4">
    <source>
        <dbReference type="Proteomes" id="UP000037178"/>
    </source>
</evidence>
<evidence type="ECO:0000313" key="3">
    <source>
        <dbReference type="EMBL" id="KMW57212.1"/>
    </source>
</evidence>
<dbReference type="OrthoDB" id="9779263at2"/>